<feature type="region of interest" description="Disordered" evidence="4">
    <location>
        <begin position="223"/>
        <end position="253"/>
    </location>
</feature>
<dbReference type="Proteomes" id="UP001166286">
    <property type="component" value="Unassembled WGS sequence"/>
</dbReference>
<feature type="repeat" description="ANK" evidence="3">
    <location>
        <begin position="477"/>
        <end position="509"/>
    </location>
</feature>
<dbReference type="PANTHER" id="PTHR24171">
    <property type="entry name" value="ANKYRIN REPEAT DOMAIN-CONTAINING PROTEIN 39-RELATED"/>
    <property type="match status" value="1"/>
</dbReference>
<comment type="caution">
    <text evidence="5">The sequence shown here is derived from an EMBL/GenBank/DDBJ whole genome shotgun (WGS) entry which is preliminary data.</text>
</comment>
<evidence type="ECO:0000256" key="1">
    <source>
        <dbReference type="ARBA" id="ARBA00022737"/>
    </source>
</evidence>
<evidence type="ECO:0000256" key="2">
    <source>
        <dbReference type="ARBA" id="ARBA00023043"/>
    </source>
</evidence>
<feature type="repeat" description="ANK" evidence="3">
    <location>
        <begin position="510"/>
        <end position="542"/>
    </location>
</feature>
<dbReference type="PRINTS" id="PR01415">
    <property type="entry name" value="ANKYRIN"/>
</dbReference>
<dbReference type="InterPro" id="IPR002110">
    <property type="entry name" value="Ankyrin_rpt"/>
</dbReference>
<keyword evidence="1" id="KW-0677">Repeat</keyword>
<feature type="repeat" description="ANK" evidence="3">
    <location>
        <begin position="411"/>
        <end position="443"/>
    </location>
</feature>
<dbReference type="GO" id="GO:0085020">
    <property type="term" value="P:protein K6-linked ubiquitination"/>
    <property type="evidence" value="ECO:0007669"/>
    <property type="project" value="TreeGrafter"/>
</dbReference>
<dbReference type="PANTHER" id="PTHR24171:SF9">
    <property type="entry name" value="ANKYRIN REPEAT DOMAIN-CONTAINING PROTEIN 39"/>
    <property type="match status" value="1"/>
</dbReference>
<evidence type="ECO:0008006" key="7">
    <source>
        <dbReference type="Google" id="ProtNLM"/>
    </source>
</evidence>
<feature type="compositionally biased region" description="Polar residues" evidence="4">
    <location>
        <begin position="1044"/>
        <end position="1068"/>
    </location>
</feature>
<dbReference type="Gene3D" id="1.25.40.20">
    <property type="entry name" value="Ankyrin repeat-containing domain"/>
    <property type="match status" value="3"/>
</dbReference>
<feature type="repeat" description="ANK" evidence="3">
    <location>
        <begin position="708"/>
        <end position="740"/>
    </location>
</feature>
<dbReference type="PROSITE" id="PS50297">
    <property type="entry name" value="ANK_REP_REGION"/>
    <property type="match status" value="10"/>
</dbReference>
<dbReference type="SMART" id="SM00248">
    <property type="entry name" value="ANK"/>
    <property type="match status" value="14"/>
</dbReference>
<evidence type="ECO:0000256" key="4">
    <source>
        <dbReference type="SAM" id="MobiDB-lite"/>
    </source>
</evidence>
<feature type="repeat" description="ANK" evidence="3">
    <location>
        <begin position="444"/>
        <end position="476"/>
    </location>
</feature>
<keyword evidence="2 3" id="KW-0040">ANK repeat</keyword>
<feature type="repeat" description="ANK" evidence="3">
    <location>
        <begin position="778"/>
        <end position="810"/>
    </location>
</feature>
<protein>
    <recommendedName>
        <fullName evidence="7">Ankyrin repeat protein</fullName>
    </recommendedName>
</protein>
<feature type="repeat" description="ANK" evidence="3">
    <location>
        <begin position="811"/>
        <end position="843"/>
    </location>
</feature>
<dbReference type="EMBL" id="JAFEKC020000019">
    <property type="protein sequence ID" value="KAK0508895.1"/>
    <property type="molecule type" value="Genomic_DNA"/>
</dbReference>
<dbReference type="PROSITE" id="PS50088">
    <property type="entry name" value="ANK_REPEAT"/>
    <property type="match status" value="11"/>
</dbReference>
<feature type="region of interest" description="Disordered" evidence="4">
    <location>
        <begin position="293"/>
        <end position="359"/>
    </location>
</feature>
<dbReference type="SUPFAM" id="SSF48403">
    <property type="entry name" value="Ankyrin repeat"/>
    <property type="match status" value="2"/>
</dbReference>
<feature type="compositionally biased region" description="Basic and acidic residues" evidence="4">
    <location>
        <begin position="226"/>
        <end position="236"/>
    </location>
</feature>
<feature type="repeat" description="ANK" evidence="3">
    <location>
        <begin position="642"/>
        <end position="674"/>
    </location>
</feature>
<dbReference type="Pfam" id="PF00023">
    <property type="entry name" value="Ank"/>
    <property type="match status" value="1"/>
</dbReference>
<keyword evidence="6" id="KW-1185">Reference proteome</keyword>
<sequence>MEVIGLLSTAGTIATTITYTIKTLSEIRGQYKDADLRIRLLIGELSTVKSALNQINDWSDYLDDTHTQADVVNGLKISLEGCKLAMDALADEVRQLFGNATPESRLNPGFRARTKYAWNESSLQEHENRMRAQIAALQLLLQAARCHSKPEQVELLHNPNSLKIIQKVADDTSTLRATMTAAASHTSQTPTIRSHDESTIDGKIFDWDDEIVNSESYRRALNHARSKSEMPPRPAERVVGFDTSSHTTTEESLDRVSNIEDNNIPSGKMPDPYEMSVISEPWNAYGQQTRPILPVSSMSEPGHQRRSFLPQRPKIPKTDNKPLWPSLSGKRSKNNPAPLESNGTLQSSVSTLSGRRGRRGFENSFHTSIDFASEDGLSAPAIVRAAQAGSVVEVEALLDQRVDINARHVQSGRNALSVASHCGNDEVVRLLLQYGAKVNDRDASGMTPMHLACSRGHCGVIDLLLQEQADIDANGPNEETPLRIAAEKGQIEAAVLLLRKRAKVNARDARQLTPLHVAAKSGDEAMTELLVTHGAHVEAKDGNFMGALHYACEGGHSGVVTCLLNKKADVEAHGKASMTPLVCASSCGQAPVVELLLKKKASLRHKGEGDMTALHWASFNGHVEVLDLLLQKRASITAPNKDGRTPLHLAVMAERFAAAELLLRKGAQIEAQCKHTRRPIHYACIHANVEITRLLLGYNPNIQAEDGSGDNPLHHACARGSLPQVELLLQKGVNIEARNAAGDRPLCLACSMGHLDVVKTLLNRGAALRSKYSSGPSHEDSPLCLAAKNGHVSVVQELLTRGASVLQKDEQNWQPLRYAAFYAHPEVVELLLRHGATVSSCASGGWGFNITAHRIGFANEVSNQEQRKGQVLRLLTTAEAREQQVQEPISSTTSLASRAVMQSQTSPVELPVAHIASPFGQTSQSPSPSQGRATAELYSHPPVTNITDSARYTHYQKPPAVTPEHQSQQTQQLHQPAAWNNASTASPTFVPGPIAPGQNGDLQGFSYYIPSTMPSINTPMHSQPPAPSYNFVPKAMAPDLPQNNYGQAPGNMTRNSTPQTAGSGSATMTVGPDGVWRSMDGGAQWARDRETLSAGPAQPPNYPPGVYEMAS</sequence>
<feature type="region of interest" description="Disordered" evidence="4">
    <location>
        <begin position="1044"/>
        <end position="1111"/>
    </location>
</feature>
<feature type="compositionally biased region" description="Polar residues" evidence="4">
    <location>
        <begin position="341"/>
        <end position="353"/>
    </location>
</feature>
<dbReference type="AlphaFoldDB" id="A0AA39QVK7"/>
<dbReference type="GO" id="GO:0004842">
    <property type="term" value="F:ubiquitin-protein transferase activity"/>
    <property type="evidence" value="ECO:0007669"/>
    <property type="project" value="TreeGrafter"/>
</dbReference>
<accession>A0AA39QVK7</accession>
<feature type="repeat" description="ANK" evidence="3">
    <location>
        <begin position="741"/>
        <end position="773"/>
    </location>
</feature>
<name>A0AA39QVK7_9LECA</name>
<dbReference type="InterPro" id="IPR036770">
    <property type="entry name" value="Ankyrin_rpt-contain_sf"/>
</dbReference>
<evidence type="ECO:0000256" key="3">
    <source>
        <dbReference type="PROSITE-ProRule" id="PRU00023"/>
    </source>
</evidence>
<gene>
    <name evidence="5" type="ORF">JMJ35_008266</name>
</gene>
<feature type="repeat" description="ANK" evidence="3">
    <location>
        <begin position="675"/>
        <end position="707"/>
    </location>
</feature>
<dbReference type="Pfam" id="PF12796">
    <property type="entry name" value="Ank_2"/>
    <property type="match status" value="5"/>
</dbReference>
<evidence type="ECO:0000313" key="5">
    <source>
        <dbReference type="EMBL" id="KAK0508895.1"/>
    </source>
</evidence>
<organism evidence="5 6">
    <name type="scientific">Cladonia borealis</name>
    <dbReference type="NCBI Taxonomy" id="184061"/>
    <lineage>
        <taxon>Eukaryota</taxon>
        <taxon>Fungi</taxon>
        <taxon>Dikarya</taxon>
        <taxon>Ascomycota</taxon>
        <taxon>Pezizomycotina</taxon>
        <taxon>Lecanoromycetes</taxon>
        <taxon>OSLEUM clade</taxon>
        <taxon>Lecanoromycetidae</taxon>
        <taxon>Lecanorales</taxon>
        <taxon>Lecanorineae</taxon>
        <taxon>Cladoniaceae</taxon>
        <taxon>Cladonia</taxon>
    </lineage>
</organism>
<evidence type="ECO:0000313" key="6">
    <source>
        <dbReference type="Proteomes" id="UP001166286"/>
    </source>
</evidence>
<feature type="repeat" description="ANK" evidence="3">
    <location>
        <begin position="609"/>
        <end position="641"/>
    </location>
</feature>
<proteinExistence type="predicted"/>
<reference evidence="5" key="1">
    <citation type="submission" date="2023-03" db="EMBL/GenBank/DDBJ databases">
        <title>Complete genome of Cladonia borealis.</title>
        <authorList>
            <person name="Park H."/>
        </authorList>
    </citation>
    <scope>NUCLEOTIDE SEQUENCE</scope>
    <source>
        <strain evidence="5">ANT050790</strain>
    </source>
</reference>